<proteinExistence type="predicted"/>
<feature type="compositionally biased region" description="Polar residues" evidence="1">
    <location>
        <begin position="39"/>
        <end position="50"/>
    </location>
</feature>
<gene>
    <name evidence="2" type="ORF">M9458_019323</name>
</gene>
<accession>A0ABD0QCK0</accession>
<protein>
    <submittedName>
        <fullName evidence="2">Uncharacterized protein</fullName>
    </submittedName>
</protein>
<feature type="region of interest" description="Disordered" evidence="1">
    <location>
        <begin position="1"/>
        <end position="50"/>
    </location>
</feature>
<name>A0ABD0QCK0_CIRMR</name>
<dbReference type="EMBL" id="JAMKFB020000009">
    <property type="protein sequence ID" value="KAL0183627.1"/>
    <property type="molecule type" value="Genomic_DNA"/>
</dbReference>
<sequence>MGATARETATEPEPIESDQVREPATMPATVDVPVGRQSAEASTTHCTAAE</sequence>
<comment type="caution">
    <text evidence="2">The sequence shown here is derived from an EMBL/GenBank/DDBJ whole genome shotgun (WGS) entry which is preliminary data.</text>
</comment>
<dbReference type="Proteomes" id="UP001529510">
    <property type="component" value="Unassembled WGS sequence"/>
</dbReference>
<reference evidence="2 3" key="1">
    <citation type="submission" date="2024-05" db="EMBL/GenBank/DDBJ databases">
        <title>Genome sequencing and assembly of Indian major carp, Cirrhinus mrigala (Hamilton, 1822).</title>
        <authorList>
            <person name="Mohindra V."/>
            <person name="Chowdhury L.M."/>
            <person name="Lal K."/>
            <person name="Jena J.K."/>
        </authorList>
    </citation>
    <scope>NUCLEOTIDE SEQUENCE [LARGE SCALE GENOMIC DNA]</scope>
    <source>
        <strain evidence="2">CM1030</strain>
        <tissue evidence="2">Blood</tissue>
    </source>
</reference>
<evidence type="ECO:0000313" key="3">
    <source>
        <dbReference type="Proteomes" id="UP001529510"/>
    </source>
</evidence>
<dbReference type="AlphaFoldDB" id="A0ABD0QCK0"/>
<keyword evidence="3" id="KW-1185">Reference proteome</keyword>
<evidence type="ECO:0000256" key="1">
    <source>
        <dbReference type="SAM" id="MobiDB-lite"/>
    </source>
</evidence>
<evidence type="ECO:0000313" key="2">
    <source>
        <dbReference type="EMBL" id="KAL0183627.1"/>
    </source>
</evidence>
<organism evidence="2 3">
    <name type="scientific">Cirrhinus mrigala</name>
    <name type="common">Mrigala</name>
    <dbReference type="NCBI Taxonomy" id="683832"/>
    <lineage>
        <taxon>Eukaryota</taxon>
        <taxon>Metazoa</taxon>
        <taxon>Chordata</taxon>
        <taxon>Craniata</taxon>
        <taxon>Vertebrata</taxon>
        <taxon>Euteleostomi</taxon>
        <taxon>Actinopterygii</taxon>
        <taxon>Neopterygii</taxon>
        <taxon>Teleostei</taxon>
        <taxon>Ostariophysi</taxon>
        <taxon>Cypriniformes</taxon>
        <taxon>Cyprinidae</taxon>
        <taxon>Labeoninae</taxon>
        <taxon>Labeonini</taxon>
        <taxon>Cirrhinus</taxon>
    </lineage>
</organism>
<feature type="non-terminal residue" evidence="2">
    <location>
        <position position="50"/>
    </location>
</feature>